<proteinExistence type="predicted"/>
<dbReference type="SMART" id="SM00100">
    <property type="entry name" value="cNMP"/>
    <property type="match status" value="1"/>
</dbReference>
<dbReference type="AlphaFoldDB" id="A0A011TBW2"/>
<evidence type="ECO:0000259" key="5">
    <source>
        <dbReference type="PROSITE" id="PS51063"/>
    </source>
</evidence>
<comment type="caution">
    <text evidence="6">The sequence shown here is derived from an EMBL/GenBank/DDBJ whole genome shotgun (WGS) entry which is preliminary data.</text>
</comment>
<evidence type="ECO:0000256" key="1">
    <source>
        <dbReference type="ARBA" id="ARBA00023015"/>
    </source>
</evidence>
<dbReference type="Pfam" id="PF13545">
    <property type="entry name" value="HTH_Crp_2"/>
    <property type="match status" value="1"/>
</dbReference>
<dbReference type="CDD" id="cd00038">
    <property type="entry name" value="CAP_ED"/>
    <property type="match status" value="1"/>
</dbReference>
<dbReference type="Proteomes" id="UP000019849">
    <property type="component" value="Unassembled WGS sequence"/>
</dbReference>
<dbReference type="EMBL" id="JENY01000045">
    <property type="protein sequence ID" value="EXL01357.1"/>
    <property type="molecule type" value="Genomic_DNA"/>
</dbReference>
<dbReference type="InterPro" id="IPR018490">
    <property type="entry name" value="cNMP-bd_dom_sf"/>
</dbReference>
<dbReference type="InterPro" id="IPR000595">
    <property type="entry name" value="cNMP-bd_dom"/>
</dbReference>
<evidence type="ECO:0000313" key="9">
    <source>
        <dbReference type="Proteomes" id="UP000294958"/>
    </source>
</evidence>
<dbReference type="PANTHER" id="PTHR24567:SF74">
    <property type="entry name" value="HTH-TYPE TRANSCRIPTIONAL REGULATOR ARCR"/>
    <property type="match status" value="1"/>
</dbReference>
<evidence type="ECO:0000259" key="4">
    <source>
        <dbReference type="PROSITE" id="PS50042"/>
    </source>
</evidence>
<dbReference type="InterPro" id="IPR050397">
    <property type="entry name" value="Env_Response_Regulators"/>
</dbReference>
<protein>
    <submittedName>
        <fullName evidence="7">CRP-like cAMP-binding protein</fullName>
    </submittedName>
    <submittedName>
        <fullName evidence="6">Crp/Fnr family transcriptional regulator</fullName>
    </submittedName>
</protein>
<dbReference type="Pfam" id="PF00027">
    <property type="entry name" value="cNMP_binding"/>
    <property type="match status" value="1"/>
</dbReference>
<dbReference type="GO" id="GO:0003677">
    <property type="term" value="F:DNA binding"/>
    <property type="evidence" value="ECO:0007669"/>
    <property type="project" value="UniProtKB-KW"/>
</dbReference>
<evidence type="ECO:0000313" key="6">
    <source>
        <dbReference type="EMBL" id="EXL01357.1"/>
    </source>
</evidence>
<dbReference type="PRINTS" id="PR00034">
    <property type="entry name" value="HTHCRP"/>
</dbReference>
<dbReference type="Proteomes" id="UP000294958">
    <property type="component" value="Unassembled WGS sequence"/>
</dbReference>
<dbReference type="Gene3D" id="2.60.120.10">
    <property type="entry name" value="Jelly Rolls"/>
    <property type="match status" value="1"/>
</dbReference>
<dbReference type="EMBL" id="SNZF01000050">
    <property type="protein sequence ID" value="TDR29077.1"/>
    <property type="molecule type" value="Genomic_DNA"/>
</dbReference>
<feature type="domain" description="HTH crp-type" evidence="5">
    <location>
        <begin position="174"/>
        <end position="242"/>
    </location>
</feature>
<dbReference type="InterPro" id="IPR014710">
    <property type="entry name" value="RmlC-like_jellyroll"/>
</dbReference>
<dbReference type="PANTHER" id="PTHR24567">
    <property type="entry name" value="CRP FAMILY TRANSCRIPTIONAL REGULATORY PROTEIN"/>
    <property type="match status" value="1"/>
</dbReference>
<dbReference type="STRING" id="69279.BG36_19665"/>
<dbReference type="SUPFAM" id="SSF51206">
    <property type="entry name" value="cAMP-binding domain-like"/>
    <property type="match status" value="1"/>
</dbReference>
<evidence type="ECO:0000313" key="8">
    <source>
        <dbReference type="Proteomes" id="UP000019849"/>
    </source>
</evidence>
<dbReference type="GO" id="GO:0003700">
    <property type="term" value="F:DNA-binding transcription factor activity"/>
    <property type="evidence" value="ECO:0007669"/>
    <property type="project" value="TreeGrafter"/>
</dbReference>
<dbReference type="InterPro" id="IPR036388">
    <property type="entry name" value="WH-like_DNA-bd_sf"/>
</dbReference>
<dbReference type="InterPro" id="IPR036390">
    <property type="entry name" value="WH_DNA-bd_sf"/>
</dbReference>
<dbReference type="PATRIC" id="fig|69279.3.peg.4778"/>
<name>A0A011TBW2_9HYPH</name>
<dbReference type="eggNOG" id="COG0664">
    <property type="taxonomic scope" value="Bacteria"/>
</dbReference>
<dbReference type="PROSITE" id="PS51063">
    <property type="entry name" value="HTH_CRP_2"/>
    <property type="match status" value="1"/>
</dbReference>
<feature type="domain" description="Cyclic nucleotide-binding" evidence="4">
    <location>
        <begin position="61"/>
        <end position="160"/>
    </location>
</feature>
<evidence type="ECO:0000256" key="2">
    <source>
        <dbReference type="ARBA" id="ARBA00023125"/>
    </source>
</evidence>
<sequence>MDRTSFFADKIVWLDAHRPASRRASVAKQGVAAAATGACDQSFSDRDLFELLFHNCTAERMPAGRHLFLQEDRSDRVFGLIDGSVEISIYSIDGQKLVANVQTAPNVIGEIGALDGGLRTATAICRTDCIIVSLERQQLLRRIEDSPLLARSMLRLVCRRVRWVSESLGDQAFLNIEARLAKRLLLLDHILADPAGWIAISQSEIGEFLGATRESVNKLLNGWRSRSLIDVRRGRIKVTNARILRKLAADGEDAF</sequence>
<accession>A0A011TBW2</accession>
<dbReference type="OrthoDB" id="3525895at2"/>
<dbReference type="HOGENOM" id="CLU_075053_3_4_5"/>
<keyword evidence="9" id="KW-1185">Reference proteome</keyword>
<gene>
    <name evidence="6" type="ORF">BG36_19665</name>
    <name evidence="7" type="ORF">DES43_15012</name>
</gene>
<evidence type="ECO:0000313" key="7">
    <source>
        <dbReference type="EMBL" id="TDR29077.1"/>
    </source>
</evidence>
<dbReference type="InterPro" id="IPR012318">
    <property type="entry name" value="HTH_CRP"/>
</dbReference>
<keyword evidence="2" id="KW-0238">DNA-binding</keyword>
<reference evidence="6 8" key="1">
    <citation type="submission" date="2014-02" db="EMBL/GenBank/DDBJ databases">
        <title>Aquamicrobium defluvii Genome sequencing.</title>
        <authorList>
            <person name="Wang X."/>
        </authorList>
    </citation>
    <scope>NUCLEOTIDE SEQUENCE [LARGE SCALE GENOMIC DNA]</scope>
    <source>
        <strain evidence="6 8">W13Z1</strain>
    </source>
</reference>
<dbReference type="GO" id="GO:0005829">
    <property type="term" value="C:cytosol"/>
    <property type="evidence" value="ECO:0007669"/>
    <property type="project" value="TreeGrafter"/>
</dbReference>
<keyword evidence="3" id="KW-0804">Transcription</keyword>
<keyword evidence="1" id="KW-0805">Transcription regulation</keyword>
<dbReference type="SMART" id="SM00419">
    <property type="entry name" value="HTH_CRP"/>
    <property type="match status" value="1"/>
</dbReference>
<dbReference type="PROSITE" id="PS50042">
    <property type="entry name" value="CNMP_BINDING_3"/>
    <property type="match status" value="1"/>
</dbReference>
<organism evidence="6 8">
    <name type="scientific">Aquamicrobium defluvii</name>
    <dbReference type="NCBI Taxonomy" id="69279"/>
    <lineage>
        <taxon>Bacteria</taxon>
        <taxon>Pseudomonadati</taxon>
        <taxon>Pseudomonadota</taxon>
        <taxon>Alphaproteobacteria</taxon>
        <taxon>Hyphomicrobiales</taxon>
        <taxon>Phyllobacteriaceae</taxon>
        <taxon>Aquamicrobium</taxon>
    </lineage>
</organism>
<reference evidence="7 9" key="2">
    <citation type="submission" date="2019-03" db="EMBL/GenBank/DDBJ databases">
        <title>Genomic Encyclopedia of Type Strains, Phase IV (KMG-IV): sequencing the most valuable type-strain genomes for metagenomic binning, comparative biology and taxonomic classification.</title>
        <authorList>
            <person name="Goeker M."/>
        </authorList>
    </citation>
    <scope>NUCLEOTIDE SEQUENCE [LARGE SCALE GENOMIC DNA]</scope>
    <source>
        <strain evidence="7 9">DSM 11603</strain>
    </source>
</reference>
<dbReference type="Gene3D" id="1.10.10.10">
    <property type="entry name" value="Winged helix-like DNA-binding domain superfamily/Winged helix DNA-binding domain"/>
    <property type="match status" value="1"/>
</dbReference>
<dbReference type="RefSeq" id="WP_051520858.1">
    <property type="nucleotide sequence ID" value="NZ_KK073916.1"/>
</dbReference>
<dbReference type="SUPFAM" id="SSF46785">
    <property type="entry name" value="Winged helix' DNA-binding domain"/>
    <property type="match status" value="1"/>
</dbReference>
<evidence type="ECO:0000256" key="3">
    <source>
        <dbReference type="ARBA" id="ARBA00023163"/>
    </source>
</evidence>